<feature type="signal peptide" evidence="2">
    <location>
        <begin position="1"/>
        <end position="23"/>
    </location>
</feature>
<evidence type="ECO:0000313" key="3">
    <source>
        <dbReference type="EMBL" id="KAK3697582.1"/>
    </source>
</evidence>
<feature type="region of interest" description="Disordered" evidence="1">
    <location>
        <begin position="842"/>
        <end position="991"/>
    </location>
</feature>
<proteinExistence type="predicted"/>
<comment type="caution">
    <text evidence="3">The sequence shown here is derived from an EMBL/GenBank/DDBJ whole genome shotgun (WGS) entry which is preliminary data.</text>
</comment>
<dbReference type="Proteomes" id="UP001283361">
    <property type="component" value="Unassembled WGS sequence"/>
</dbReference>
<feature type="region of interest" description="Disordered" evidence="1">
    <location>
        <begin position="224"/>
        <end position="286"/>
    </location>
</feature>
<feature type="compositionally biased region" description="Basic and acidic residues" evidence="1">
    <location>
        <begin position="976"/>
        <end position="991"/>
    </location>
</feature>
<feature type="region of interest" description="Disordered" evidence="1">
    <location>
        <begin position="61"/>
        <end position="98"/>
    </location>
</feature>
<feature type="compositionally biased region" description="Basic and acidic residues" evidence="1">
    <location>
        <begin position="667"/>
        <end position="679"/>
    </location>
</feature>
<organism evidence="3 4">
    <name type="scientific">Elysia crispata</name>
    <name type="common">lettuce slug</name>
    <dbReference type="NCBI Taxonomy" id="231223"/>
    <lineage>
        <taxon>Eukaryota</taxon>
        <taxon>Metazoa</taxon>
        <taxon>Spiralia</taxon>
        <taxon>Lophotrochozoa</taxon>
        <taxon>Mollusca</taxon>
        <taxon>Gastropoda</taxon>
        <taxon>Heterobranchia</taxon>
        <taxon>Euthyneura</taxon>
        <taxon>Panpulmonata</taxon>
        <taxon>Sacoglossa</taxon>
        <taxon>Placobranchoidea</taxon>
        <taxon>Plakobranchidae</taxon>
        <taxon>Elysia</taxon>
    </lineage>
</organism>
<evidence type="ECO:0000256" key="1">
    <source>
        <dbReference type="SAM" id="MobiDB-lite"/>
    </source>
</evidence>
<feature type="compositionally biased region" description="Basic and acidic residues" evidence="1">
    <location>
        <begin position="939"/>
        <end position="958"/>
    </location>
</feature>
<feature type="compositionally biased region" description="Polar residues" evidence="1">
    <location>
        <begin position="86"/>
        <end position="98"/>
    </location>
</feature>
<reference evidence="3" key="1">
    <citation type="journal article" date="2023" name="G3 (Bethesda)">
        <title>A reference genome for the long-term kleptoplast-retaining sea slug Elysia crispata morphotype clarki.</title>
        <authorList>
            <person name="Eastman K.E."/>
            <person name="Pendleton A.L."/>
            <person name="Shaikh M.A."/>
            <person name="Suttiyut T."/>
            <person name="Ogas R."/>
            <person name="Tomko P."/>
            <person name="Gavelis G."/>
            <person name="Widhalm J.R."/>
            <person name="Wisecaver J.H."/>
        </authorList>
    </citation>
    <scope>NUCLEOTIDE SEQUENCE</scope>
    <source>
        <strain evidence="3">ECLA1</strain>
    </source>
</reference>
<name>A0AAE0XN03_9GAST</name>
<feature type="compositionally biased region" description="Polar residues" evidence="1">
    <location>
        <begin position="805"/>
        <end position="821"/>
    </location>
</feature>
<dbReference type="EMBL" id="JAWDGP010008006">
    <property type="protein sequence ID" value="KAK3697582.1"/>
    <property type="molecule type" value="Genomic_DNA"/>
</dbReference>
<feature type="compositionally biased region" description="Basic and acidic residues" evidence="1">
    <location>
        <begin position="316"/>
        <end position="330"/>
    </location>
</feature>
<evidence type="ECO:0000256" key="2">
    <source>
        <dbReference type="SAM" id="SignalP"/>
    </source>
</evidence>
<feature type="region of interest" description="Disordered" evidence="1">
    <location>
        <begin position="470"/>
        <end position="511"/>
    </location>
</feature>
<feature type="compositionally biased region" description="Polar residues" evidence="1">
    <location>
        <begin position="855"/>
        <end position="870"/>
    </location>
</feature>
<feature type="region of interest" description="Disordered" evidence="1">
    <location>
        <begin position="667"/>
        <end position="757"/>
    </location>
</feature>
<feature type="region of interest" description="Disordered" evidence="1">
    <location>
        <begin position="1051"/>
        <end position="1071"/>
    </location>
</feature>
<protein>
    <submittedName>
        <fullName evidence="3">Uncharacterized protein</fullName>
    </submittedName>
</protein>
<sequence length="1095" mass="120381">MTRPSLGVCQQLLLMAILVLLTARRSNEQAFVRSSPFSSMGGAGLMRHSTGIFGNMELTRSARSAGGESPRQSNTLFGGAAGPSTKAYTRPSSVSFGNSKGRYDDQGMSAFRNLFGQDIGQSAGIYDSFGKPKQDNLALIAQSRPAEGRMRFGDSRQNSAAHNMERYRKHPFSSIRLSPVSQLSGVQVQTPFGNHQRDDSLRGETKDFFAENRARNFRRKDPFERPISRSSFPLPHVNKDMTLEMPGTASSPPRPRGLYPSQRRFSQDEEDVLEKPVKSNRDSFPAPEYPVAKAPAGAFLWAKPVAIPQVGLSNSSKDDGKTKNDADRKASLINVNPGDSLSFPKTKELKLPDLPSVSEKVQDQRVKANVSSTPDDQRVKDAIIYNVINRQNPETGISKLDLSDEISVESDGSKFVDFSKDSEKVEDNSVLKNKLKNLTLASGADLPGNEITIGLKGDKEFDNIVDLRGSADGPNFPLRKSMKGTSDFLPGIDNQQLSKTSSGQPSLGRHNIKPELSAYQLKEPEEEINNSHPTLVASSDNVADPKPNKKGSYDVTVLTDEAITKKSGNPPLTASILVGESPQTEDNYRISPLDVSAIKTTVERTIEDGSERIVKNERRLQSDDSGFILTDDLYSDGDDLGASESSESSLVDIQPALLGVTEATKDISKSGETGEKENFQDVAFGGDTGADPGNAPPTAIKPPVGSGYLLSDGYFDPKESEPQPPPPLAFPFTSATSENQQKDGTVEDQTGQAVKINEVSKSDASIELAVNEEKLKKMLQEEREPRMGIQSADRIQIDVKEDQGDSTQNNFELNNKGNSSRLLHSSNTILEEEHIGLEQLKRMEEEAKQQEALPVSSTKSRTEDTVNTFQAFGKQTHPFTSEKGGQVDGRSDNTYNDQDQYENDPIKRYSGNGGRQFQVIQPSDNKDSLPEDFINTGFDDIRKPMEEMKRDDQEEDNKGGLLVLNKDDGDEAGGLQDHKNQDRKNKDQDVFRDDFVDYSNYEDPYFGYDYDYSPDSAGKETGDRQTSAFLVSPFESMFGKTVDQTRRGSFGSLFQNLGQPQRSRSRSNGGGGWGLFDDKLGQIIKTRPSLNLFNG</sequence>
<accession>A0AAE0XN03</accession>
<feature type="region of interest" description="Disordered" evidence="1">
    <location>
        <begin position="779"/>
        <end position="821"/>
    </location>
</feature>
<feature type="region of interest" description="Disordered" evidence="1">
    <location>
        <begin position="526"/>
        <end position="549"/>
    </location>
</feature>
<evidence type="ECO:0000313" key="4">
    <source>
        <dbReference type="Proteomes" id="UP001283361"/>
    </source>
</evidence>
<feature type="compositionally biased region" description="Polar residues" evidence="1">
    <location>
        <begin position="1052"/>
        <end position="1061"/>
    </location>
</feature>
<feature type="compositionally biased region" description="Polar residues" evidence="1">
    <location>
        <begin position="493"/>
        <end position="505"/>
    </location>
</feature>
<feature type="compositionally biased region" description="Polar residues" evidence="1">
    <location>
        <begin position="530"/>
        <end position="541"/>
    </location>
</feature>
<feature type="chain" id="PRO_5041914703" evidence="2">
    <location>
        <begin position="24"/>
        <end position="1095"/>
    </location>
</feature>
<dbReference type="AlphaFoldDB" id="A0AAE0XN03"/>
<keyword evidence="4" id="KW-1185">Reference proteome</keyword>
<feature type="region of interest" description="Disordered" evidence="1">
    <location>
        <begin position="310"/>
        <end position="344"/>
    </location>
</feature>
<gene>
    <name evidence="3" type="ORF">RRG08_033313</name>
</gene>
<keyword evidence="2" id="KW-0732">Signal</keyword>